<dbReference type="EMBL" id="ASPP01008070">
    <property type="protein sequence ID" value="ETO26117.1"/>
    <property type="molecule type" value="Genomic_DNA"/>
</dbReference>
<evidence type="ECO:0000313" key="1">
    <source>
        <dbReference type="EMBL" id="ETO26117.1"/>
    </source>
</evidence>
<accession>X6NL52</accession>
<dbReference type="AlphaFoldDB" id="X6NL52"/>
<reference evidence="1 2" key="1">
    <citation type="journal article" date="2013" name="Curr. Biol.">
        <title>The Genome of the Foraminiferan Reticulomyxa filosa.</title>
        <authorList>
            <person name="Glockner G."/>
            <person name="Hulsmann N."/>
            <person name="Schleicher M."/>
            <person name="Noegel A.A."/>
            <person name="Eichinger L."/>
            <person name="Gallinger C."/>
            <person name="Pawlowski J."/>
            <person name="Sierra R."/>
            <person name="Euteneuer U."/>
            <person name="Pillet L."/>
            <person name="Moustafa A."/>
            <person name="Platzer M."/>
            <person name="Groth M."/>
            <person name="Szafranski K."/>
            <person name="Schliwa M."/>
        </authorList>
    </citation>
    <scope>NUCLEOTIDE SEQUENCE [LARGE SCALE GENOMIC DNA]</scope>
</reference>
<evidence type="ECO:0000313" key="2">
    <source>
        <dbReference type="Proteomes" id="UP000023152"/>
    </source>
</evidence>
<feature type="non-terminal residue" evidence="1">
    <location>
        <position position="157"/>
    </location>
</feature>
<proteinExistence type="predicted"/>
<dbReference type="Proteomes" id="UP000023152">
    <property type="component" value="Unassembled WGS sequence"/>
</dbReference>
<name>X6NL52_RETFI</name>
<gene>
    <name evidence="1" type="ORF">RFI_11019</name>
</gene>
<protein>
    <submittedName>
        <fullName evidence="1">Uncharacterized protein</fullName>
    </submittedName>
</protein>
<organism evidence="1 2">
    <name type="scientific">Reticulomyxa filosa</name>
    <dbReference type="NCBI Taxonomy" id="46433"/>
    <lineage>
        <taxon>Eukaryota</taxon>
        <taxon>Sar</taxon>
        <taxon>Rhizaria</taxon>
        <taxon>Retaria</taxon>
        <taxon>Foraminifera</taxon>
        <taxon>Monothalamids</taxon>
        <taxon>Reticulomyxidae</taxon>
        <taxon>Reticulomyxa</taxon>
    </lineage>
</organism>
<sequence>MLRGIILHKGNMPALRHKSPAKIQHELFGCDLMQQFQHMIGQPNIDKTEVSVLLDNNQFQAMLAHQKASASTSKLLLDKEASGNGDVTAVTAATNESEGYWIDPNYHDMIDNGSTPDEKEAELGSALLSYCLQCYQRSSTITTTSISTDLMYEFVSF</sequence>
<comment type="caution">
    <text evidence="1">The sequence shown here is derived from an EMBL/GenBank/DDBJ whole genome shotgun (WGS) entry which is preliminary data.</text>
</comment>
<keyword evidence="2" id="KW-1185">Reference proteome</keyword>